<comment type="caution">
    <text evidence="3">The sequence shown here is derived from an EMBL/GenBank/DDBJ whole genome shotgun (WGS) entry which is preliminary data.</text>
</comment>
<dbReference type="PANTHER" id="PTHR38600">
    <property type="entry name" value="TRANSCRIPTIONAL REGULATORY PROTEIN"/>
    <property type="match status" value="1"/>
</dbReference>
<gene>
    <name evidence="3" type="ORF">IW256_003617</name>
</gene>
<keyword evidence="4" id="KW-1185">Reference proteome</keyword>
<dbReference type="Proteomes" id="UP000614047">
    <property type="component" value="Unassembled WGS sequence"/>
</dbReference>
<dbReference type="InterPro" id="IPR023393">
    <property type="entry name" value="START-like_dom_sf"/>
</dbReference>
<dbReference type="CDD" id="cd00090">
    <property type="entry name" value="HTH_ARSR"/>
    <property type="match status" value="1"/>
</dbReference>
<dbReference type="InterPro" id="IPR011991">
    <property type="entry name" value="ArsR-like_HTH"/>
</dbReference>
<dbReference type="Gene3D" id="1.10.10.10">
    <property type="entry name" value="Winged helix-like DNA-binding domain superfamily/Winged helix DNA-binding domain"/>
    <property type="match status" value="1"/>
</dbReference>
<feature type="domain" description="HTH arsR-type" evidence="2">
    <location>
        <begin position="1"/>
        <end position="88"/>
    </location>
</feature>
<evidence type="ECO:0000313" key="3">
    <source>
        <dbReference type="EMBL" id="MBG6089504.1"/>
    </source>
</evidence>
<dbReference type="Pfam" id="PF12840">
    <property type="entry name" value="HTH_20"/>
    <property type="match status" value="1"/>
</dbReference>
<dbReference type="PROSITE" id="PS50987">
    <property type="entry name" value="HTH_ARSR_2"/>
    <property type="match status" value="1"/>
</dbReference>
<dbReference type="RefSeq" id="WP_197012104.1">
    <property type="nucleotide sequence ID" value="NZ_BAABES010000004.1"/>
</dbReference>
<dbReference type="Gene3D" id="3.30.530.20">
    <property type="match status" value="1"/>
</dbReference>
<dbReference type="CDD" id="cd07814">
    <property type="entry name" value="SRPBCC_CalC_Aha1-like"/>
    <property type="match status" value="1"/>
</dbReference>
<dbReference type="NCBIfam" id="NF033788">
    <property type="entry name" value="HTH_metalloreg"/>
    <property type="match status" value="1"/>
</dbReference>
<dbReference type="InterPro" id="IPR036390">
    <property type="entry name" value="WH_DNA-bd_sf"/>
</dbReference>
<evidence type="ECO:0000259" key="2">
    <source>
        <dbReference type="PROSITE" id="PS50987"/>
    </source>
</evidence>
<name>A0A931DEB0_9ACTN</name>
<sequence>MVNDLFRAVAHPIRRRIIERLGNGPATVGEVTSGLGVSKPAITKHLKVLEESGVVVRQVVGRTHRLALNPAALIDAVEWVDRQRALWERMFDTVEEYLADKEKTTVTETTTPGTTVRIERTYQAPAAVLFDAWTDPEVIRRWWHAGPDWETAAAEVDLRVGGRLLVVMRDTDGAEYTGTGTYTVVEPPSRLGWIWHGEEGEAGTGSRLDLEITEDGGVTTMVLTHSGLPDEHSADEFRGGWGLCLDNLAKVVAP</sequence>
<dbReference type="InterPro" id="IPR001845">
    <property type="entry name" value="HTH_ArsR_DNA-bd_dom"/>
</dbReference>
<comment type="similarity">
    <text evidence="1">Belongs to the AHA1 family.</text>
</comment>
<dbReference type="SUPFAM" id="SSF46785">
    <property type="entry name" value="Winged helix' DNA-binding domain"/>
    <property type="match status" value="1"/>
</dbReference>
<dbReference type="EMBL" id="JADOUA010000001">
    <property type="protein sequence ID" value="MBG6089504.1"/>
    <property type="molecule type" value="Genomic_DNA"/>
</dbReference>
<dbReference type="PANTHER" id="PTHR38600:SF1">
    <property type="entry name" value="TRANSCRIPTIONAL REGULATORY PROTEIN"/>
    <property type="match status" value="1"/>
</dbReference>
<dbReference type="AlphaFoldDB" id="A0A931DEB0"/>
<evidence type="ECO:0000256" key="1">
    <source>
        <dbReference type="ARBA" id="ARBA00006817"/>
    </source>
</evidence>
<protein>
    <submittedName>
        <fullName evidence="3">Uncharacterized protein YndB with AHSA1/START domain/DNA-binding transcriptional ArsR family regulator</fullName>
    </submittedName>
</protein>
<organism evidence="3 4">
    <name type="scientific">Actinomadura viridis</name>
    <dbReference type="NCBI Taxonomy" id="58110"/>
    <lineage>
        <taxon>Bacteria</taxon>
        <taxon>Bacillati</taxon>
        <taxon>Actinomycetota</taxon>
        <taxon>Actinomycetes</taxon>
        <taxon>Streptosporangiales</taxon>
        <taxon>Thermomonosporaceae</taxon>
        <taxon>Actinomadura</taxon>
    </lineage>
</organism>
<dbReference type="SUPFAM" id="SSF55961">
    <property type="entry name" value="Bet v1-like"/>
    <property type="match status" value="1"/>
</dbReference>
<proteinExistence type="inferred from homology"/>
<dbReference type="GO" id="GO:0003700">
    <property type="term" value="F:DNA-binding transcription factor activity"/>
    <property type="evidence" value="ECO:0007669"/>
    <property type="project" value="InterPro"/>
</dbReference>
<evidence type="ECO:0000313" key="4">
    <source>
        <dbReference type="Proteomes" id="UP000614047"/>
    </source>
</evidence>
<dbReference type="InterPro" id="IPR036388">
    <property type="entry name" value="WH-like_DNA-bd_sf"/>
</dbReference>
<dbReference type="SMART" id="SM00418">
    <property type="entry name" value="HTH_ARSR"/>
    <property type="match status" value="1"/>
</dbReference>
<dbReference type="InterPro" id="IPR013538">
    <property type="entry name" value="ASHA1/2-like_C"/>
</dbReference>
<dbReference type="Pfam" id="PF08327">
    <property type="entry name" value="AHSA1"/>
    <property type="match status" value="1"/>
</dbReference>
<accession>A0A931DEB0</accession>
<reference evidence="3" key="1">
    <citation type="submission" date="2020-11" db="EMBL/GenBank/DDBJ databases">
        <title>Sequencing the genomes of 1000 actinobacteria strains.</title>
        <authorList>
            <person name="Klenk H.-P."/>
        </authorList>
    </citation>
    <scope>NUCLEOTIDE SEQUENCE</scope>
    <source>
        <strain evidence="3">DSM 43175</strain>
    </source>
</reference>